<keyword evidence="7" id="KW-0677">Repeat</keyword>
<gene>
    <name evidence="24" type="primary">Scn5a_1</name>
    <name evidence="24" type="ORF">HIRRUS_R10482</name>
</gene>
<feature type="transmembrane region" description="Helical" evidence="20">
    <location>
        <begin position="99"/>
        <end position="117"/>
    </location>
</feature>
<dbReference type="SUPFAM" id="SSF81324">
    <property type="entry name" value="Voltage-gated potassium channels"/>
    <property type="match status" value="1"/>
</dbReference>
<dbReference type="GO" id="GO:0005248">
    <property type="term" value="F:voltage-gated sodium channel activity"/>
    <property type="evidence" value="ECO:0007669"/>
    <property type="project" value="InterPro"/>
</dbReference>
<feature type="domain" description="SCN5A-like C-terminal IQ motif" evidence="23">
    <location>
        <begin position="464"/>
        <end position="495"/>
    </location>
</feature>
<dbReference type="PANTHER" id="PTHR10037">
    <property type="entry name" value="VOLTAGE-GATED CATION CHANNEL CALCIUM AND SODIUM"/>
    <property type="match status" value="1"/>
</dbReference>
<evidence type="ECO:0000256" key="2">
    <source>
        <dbReference type="ARBA" id="ARBA00006764"/>
    </source>
</evidence>
<dbReference type="InterPro" id="IPR005821">
    <property type="entry name" value="Ion_trans_dom"/>
</dbReference>
<feature type="transmembrane region" description="Helical" evidence="20">
    <location>
        <begin position="159"/>
        <end position="179"/>
    </location>
</feature>
<accession>A0A7L4EI95</accession>
<dbReference type="Gene3D" id="1.20.120.350">
    <property type="entry name" value="Voltage-gated potassium channels. Chain C"/>
    <property type="match status" value="1"/>
</dbReference>
<dbReference type="Gene3D" id="1.20.5.1190">
    <property type="entry name" value="iswi atpase"/>
    <property type="match status" value="1"/>
</dbReference>
<dbReference type="PROSITE" id="PS50096">
    <property type="entry name" value="IQ"/>
    <property type="match status" value="1"/>
</dbReference>
<evidence type="ECO:0000256" key="18">
    <source>
        <dbReference type="ARBA" id="ARBA00025291"/>
    </source>
</evidence>
<dbReference type="SMART" id="SM00015">
    <property type="entry name" value="IQ"/>
    <property type="match status" value="1"/>
</dbReference>
<keyword evidence="8" id="KW-0832">Ubl conjugation</keyword>
<dbReference type="Pfam" id="PF00520">
    <property type="entry name" value="Ion_trans"/>
    <property type="match status" value="2"/>
</dbReference>
<evidence type="ECO:0000256" key="15">
    <source>
        <dbReference type="ARBA" id="ARBA00023180"/>
    </source>
</evidence>
<keyword evidence="11 20" id="KW-0915">Sodium</keyword>
<name>A0A7L4EI95_HIRRU</name>
<feature type="non-terminal residue" evidence="24">
    <location>
        <position position="1"/>
    </location>
</feature>
<evidence type="ECO:0000256" key="19">
    <source>
        <dbReference type="ARBA" id="ARBA00047025"/>
    </source>
</evidence>
<dbReference type="FunFam" id="1.10.287.70:FF:000001">
    <property type="entry name" value="Sodium channel protein"/>
    <property type="match status" value="1"/>
</dbReference>
<comment type="function">
    <text evidence="18">Tetrodotoxin-resistant channel that mediates the voltage-dependent sodium ion permeability of excitable membranes. Assuming opened or closed conformations in response to the voltage difference across the membrane, the protein forms a sodium-selective channel through which sodium ions may pass in accordance with their electrochemical gradient. Plays a role in neuropathic pain mechanisms.</text>
</comment>
<keyword evidence="9 20" id="KW-0851">Voltage-gated channel</keyword>
<sequence length="585" mass="67011">SLQCEEQPEWECNLYMYLYFVIFIIFGSFFTLNLFIGVIIDNFNQQKKKISGQDIFMTEEQKKYYNAMKKLGSKKPQKPIPRPLNKYQGFIFDVVSKQAFDVSIMILICLNMVTMMVETDDQSQEKVNILHKINMLFVAIFTGECIFKMLALRHYYFTNGWNIFDFVVVILSIVGTVLSDIIQKYFFSPTLFRVIRLARIGRILRLIRGAKGIRTLLFALMMSLPALFNIGLLLFLVMFIYAIFGMANFAYVKKEYGIDDMFNFQTFANSMLCLFQITTSAGWDGLLNPILNTGPPYCDPNLPNANGSKGDCGSPAVGILFFVTYIIISFLIVVNMYIAIILENFSVATEESTEPLSEDDFDMFYEIWEKFDPEATQFIEYSALSDFADALSEPLRIAKPNKIKLIAMDLPMVSGDRIHCLDILFAFTKRVLGESGEMDALKIQMEEKFMAANPSKISYEPITTTLRRKQEEVSAIVIQRAYRRHLFRRSLKQASYLYRHRTLDSSILEDDAPEKEGLIAFMMNENYGRPIDKSETLSSTSFPPSYDSVTRGTSENLQLKITDLSKSDEAIDCLLSPDKDKESIV</sequence>
<dbReference type="InterPro" id="IPR000048">
    <property type="entry name" value="IQ_motif_EF-hand-BS"/>
</dbReference>
<evidence type="ECO:0000313" key="24">
    <source>
        <dbReference type="EMBL" id="NXW73787.1"/>
    </source>
</evidence>
<evidence type="ECO:0000256" key="3">
    <source>
        <dbReference type="ARBA" id="ARBA00022448"/>
    </source>
</evidence>
<dbReference type="CDD" id="cd13433">
    <property type="entry name" value="Na_channel_gate"/>
    <property type="match status" value="1"/>
</dbReference>
<dbReference type="FunFam" id="1.10.238.10:FF:000002">
    <property type="entry name" value="Sodium channel protein"/>
    <property type="match status" value="1"/>
</dbReference>
<feature type="non-terminal residue" evidence="24">
    <location>
        <position position="585"/>
    </location>
</feature>
<dbReference type="InterPro" id="IPR044564">
    <property type="entry name" value="Na_chnl_inactivation_gate"/>
</dbReference>
<keyword evidence="15" id="KW-0325">Glycoprotein</keyword>
<dbReference type="GO" id="GO:0086010">
    <property type="term" value="P:membrane depolarization during action potential"/>
    <property type="evidence" value="ECO:0007669"/>
    <property type="project" value="TreeGrafter"/>
</dbReference>
<dbReference type="InterPro" id="IPR058542">
    <property type="entry name" value="IQ_SCN5A_C"/>
</dbReference>
<dbReference type="PANTHER" id="PTHR10037:SF208">
    <property type="entry name" value="SODIUM CHANNEL PROTEIN TYPE 10 SUBUNIT ALPHA"/>
    <property type="match status" value="1"/>
</dbReference>
<reference evidence="24 25" key="1">
    <citation type="submission" date="2019-09" db="EMBL/GenBank/DDBJ databases">
        <title>Bird 10,000 Genomes (B10K) Project - Family phase.</title>
        <authorList>
            <person name="Zhang G."/>
        </authorList>
    </citation>
    <scope>NUCLEOTIDE SEQUENCE [LARGE SCALE GENOMIC DNA]</scope>
    <source>
        <strain evidence="24">B10K-DU-001-67</strain>
        <tissue evidence="24">Muscle</tissue>
    </source>
</reference>
<evidence type="ECO:0000256" key="11">
    <source>
        <dbReference type="ARBA" id="ARBA00023053"/>
    </source>
</evidence>
<evidence type="ECO:0000256" key="16">
    <source>
        <dbReference type="ARBA" id="ARBA00023201"/>
    </source>
</evidence>
<dbReference type="InterPro" id="IPR043203">
    <property type="entry name" value="VGCC_Ca_Na"/>
</dbReference>
<keyword evidence="4 20" id="KW-0894">Sodium channel</keyword>
<feature type="compositionally biased region" description="Polar residues" evidence="21">
    <location>
        <begin position="536"/>
        <end position="551"/>
    </location>
</feature>
<evidence type="ECO:0000256" key="7">
    <source>
        <dbReference type="ARBA" id="ARBA00022737"/>
    </source>
</evidence>
<evidence type="ECO:0000256" key="6">
    <source>
        <dbReference type="ARBA" id="ARBA00022692"/>
    </source>
</evidence>
<evidence type="ECO:0000256" key="4">
    <source>
        <dbReference type="ARBA" id="ARBA00022461"/>
    </source>
</evidence>
<keyword evidence="14" id="KW-1015">Disulfide bond</keyword>
<keyword evidence="5" id="KW-1003">Cell membrane</keyword>
<comment type="function">
    <text evidence="20">Mediates the voltage-dependent sodium ion permeability of excitable membranes. Assuming opened or closed conformations in response to the voltage difference across the membrane, the protein forms a sodium-selective channel through which Na(+) ions may pass in accordance with their electrochemical gradient.</text>
</comment>
<evidence type="ECO:0000256" key="12">
    <source>
        <dbReference type="ARBA" id="ARBA00023065"/>
    </source>
</evidence>
<keyword evidence="13 20" id="KW-0472">Membrane</keyword>
<evidence type="ECO:0000256" key="8">
    <source>
        <dbReference type="ARBA" id="ARBA00022843"/>
    </source>
</evidence>
<feature type="transmembrane region" description="Helical" evidence="20">
    <location>
        <begin position="129"/>
        <end position="147"/>
    </location>
</feature>
<protein>
    <recommendedName>
        <fullName evidence="20">Sodium channel protein</fullName>
    </recommendedName>
</protein>
<dbReference type="Proteomes" id="UP000585317">
    <property type="component" value="Unassembled WGS sequence"/>
</dbReference>
<evidence type="ECO:0000256" key="14">
    <source>
        <dbReference type="ARBA" id="ARBA00023157"/>
    </source>
</evidence>
<proteinExistence type="inferred from homology"/>
<dbReference type="Gene3D" id="1.10.238.10">
    <property type="entry name" value="EF-hand"/>
    <property type="match status" value="1"/>
</dbReference>
<dbReference type="FunFam" id="1.20.120.350:FF:000004">
    <property type="entry name" value="Sodium channel protein"/>
    <property type="match status" value="1"/>
</dbReference>
<evidence type="ECO:0000259" key="23">
    <source>
        <dbReference type="Pfam" id="PF24609"/>
    </source>
</evidence>
<feature type="transmembrane region" description="Helical" evidence="20">
    <location>
        <begin position="16"/>
        <end position="40"/>
    </location>
</feature>
<dbReference type="InterPro" id="IPR027359">
    <property type="entry name" value="Volt_channel_dom_sf"/>
</dbReference>
<dbReference type="Gene3D" id="1.10.287.70">
    <property type="match status" value="2"/>
</dbReference>
<keyword evidence="3 20" id="KW-0813">Transport</keyword>
<comment type="caution">
    <text evidence="24">The sequence shown here is derived from an EMBL/GenBank/DDBJ whole genome shotgun (WGS) entry which is preliminary data.</text>
</comment>
<evidence type="ECO:0000256" key="10">
    <source>
        <dbReference type="ARBA" id="ARBA00022989"/>
    </source>
</evidence>
<evidence type="ECO:0000256" key="21">
    <source>
        <dbReference type="SAM" id="MobiDB-lite"/>
    </source>
</evidence>
<feature type="region of interest" description="Disordered" evidence="21">
    <location>
        <begin position="532"/>
        <end position="551"/>
    </location>
</feature>
<comment type="caution">
    <text evidence="20">Lacks conserved residue(s) required for the propagation of feature annotation.</text>
</comment>
<keyword evidence="17 20" id="KW-0407">Ion channel</keyword>
<dbReference type="GO" id="GO:0019228">
    <property type="term" value="P:neuronal action potential"/>
    <property type="evidence" value="ECO:0007669"/>
    <property type="project" value="TreeGrafter"/>
</dbReference>
<dbReference type="PRINTS" id="PR00170">
    <property type="entry name" value="NACHANNEL"/>
</dbReference>
<evidence type="ECO:0000313" key="25">
    <source>
        <dbReference type="Proteomes" id="UP000585317"/>
    </source>
</evidence>
<evidence type="ECO:0000256" key="5">
    <source>
        <dbReference type="ARBA" id="ARBA00022475"/>
    </source>
</evidence>
<evidence type="ECO:0000256" key="1">
    <source>
        <dbReference type="ARBA" id="ARBA00004651"/>
    </source>
</evidence>
<evidence type="ECO:0000256" key="9">
    <source>
        <dbReference type="ARBA" id="ARBA00022882"/>
    </source>
</evidence>
<keyword evidence="10 20" id="KW-1133">Transmembrane helix</keyword>
<keyword evidence="12 20" id="KW-0406">Ion transport</keyword>
<feature type="transmembrane region" description="Helical" evidence="20">
    <location>
        <begin position="216"/>
        <end position="244"/>
    </location>
</feature>
<organism evidence="24 25">
    <name type="scientific">Hirundo rustica</name>
    <name type="common">Barn swallow</name>
    <dbReference type="NCBI Taxonomy" id="43150"/>
    <lineage>
        <taxon>Eukaryota</taxon>
        <taxon>Metazoa</taxon>
        <taxon>Chordata</taxon>
        <taxon>Craniata</taxon>
        <taxon>Vertebrata</taxon>
        <taxon>Euteleostomi</taxon>
        <taxon>Archelosauria</taxon>
        <taxon>Archosauria</taxon>
        <taxon>Dinosauria</taxon>
        <taxon>Saurischia</taxon>
        <taxon>Theropoda</taxon>
        <taxon>Coelurosauria</taxon>
        <taxon>Aves</taxon>
        <taxon>Neognathae</taxon>
        <taxon>Neoaves</taxon>
        <taxon>Telluraves</taxon>
        <taxon>Australaves</taxon>
        <taxon>Passeriformes</taxon>
        <taxon>Sylvioidea</taxon>
        <taxon>Hirundinidae</taxon>
        <taxon>Hirundo</taxon>
    </lineage>
</organism>
<dbReference type="InterPro" id="IPR001696">
    <property type="entry name" value="Na_channel_asu"/>
</dbReference>
<evidence type="ECO:0000259" key="22">
    <source>
        <dbReference type="Pfam" id="PF00520"/>
    </source>
</evidence>
<evidence type="ECO:0000256" key="17">
    <source>
        <dbReference type="ARBA" id="ARBA00023303"/>
    </source>
</evidence>
<comment type="subcellular location">
    <subcellularLocation>
        <location evidence="1 20">Cell membrane</location>
        <topology evidence="1 20">Multi-pass membrane protein</topology>
    </subcellularLocation>
</comment>
<feature type="domain" description="Ion transport" evidence="22">
    <location>
        <begin position="13"/>
        <end position="49"/>
    </location>
</feature>
<dbReference type="GO" id="GO:0001518">
    <property type="term" value="C:voltage-gated sodium channel complex"/>
    <property type="evidence" value="ECO:0007669"/>
    <property type="project" value="UniProtKB-UniRule"/>
</dbReference>
<dbReference type="AlphaFoldDB" id="A0A7L4EI95"/>
<keyword evidence="6 20" id="KW-0812">Transmembrane</keyword>
<keyword evidence="16 20" id="KW-0739">Sodium transport</keyword>
<evidence type="ECO:0000256" key="20">
    <source>
        <dbReference type="RuleBase" id="RU361132"/>
    </source>
</evidence>
<dbReference type="Pfam" id="PF24609">
    <property type="entry name" value="IQ_SCN5A_C"/>
    <property type="match status" value="1"/>
</dbReference>
<dbReference type="FunFam" id="1.20.5.1190:FF:000001">
    <property type="entry name" value="Sodium channel protein"/>
    <property type="match status" value="1"/>
</dbReference>
<dbReference type="EMBL" id="VZZX01005992">
    <property type="protein sequence ID" value="NXW73787.1"/>
    <property type="molecule type" value="Genomic_DNA"/>
</dbReference>
<feature type="transmembrane region" description="Helical" evidence="20">
    <location>
        <begin position="319"/>
        <end position="342"/>
    </location>
</feature>
<comment type="subunit">
    <text evidence="19">The channel consists of an ion conducting pore forming alpha-subunit regulated by one or more associated auxiliary subunits SCN1B, SCN2B and SCN3B; electrophysiological properties may vary depending on the type of the associated beta subunits. Found in a number of complexes with PRX, DYNLT1 and PDZD2. Interacts with proteins such as FSTL1, PRX, DYNLT1, PDZD2, S100A10 and many others. Interacts with NEDD4 and NEDD4L.</text>
</comment>
<feature type="domain" description="Ion transport" evidence="22">
    <location>
        <begin position="98"/>
        <end position="352"/>
    </location>
</feature>
<evidence type="ECO:0000256" key="13">
    <source>
        <dbReference type="ARBA" id="ARBA00023136"/>
    </source>
</evidence>
<comment type="similarity">
    <text evidence="2">Belongs to the sodium channel (TC 1.A.1.10) family. Nav1.8/SCN10A subfamily.</text>
</comment>